<dbReference type="InterPro" id="IPR050440">
    <property type="entry name" value="Laminin/Netrin_ECM"/>
</dbReference>
<dbReference type="EnsemblMetazoa" id="tetur05g00280.1">
    <property type="protein sequence ID" value="tetur05g00280.1"/>
    <property type="gene ID" value="tetur05g00280"/>
</dbReference>
<sequence>MKSQPIKQSIGLIFLFHLFHISGSAITEPCYDELGHPIRCIPDFVNAAFGKEVKALSDSNTDQSHPLAYLTDLHNPTNTTCWISDSFTDPTENISITLSLGKKYELTYVSLQFCSQKPDSMVIMKSTDFGETWQPFQYYSSDCQKVYHRAAKSMVTKANEQEPLCLESLTDSQPGGRVAFSTLEGRPSAYDFDNSPVLQDWVTATDIRIIFNRVNGHTVSPLLNFDSTDEDDEDDTESDNKLSLPSIPNEPSKNSNNANTNVNTNGNVKGSTPFPLLNIFDPFTNETDLSNMLMAHKPEDSFYYAVSDLAVGGRCKCNGHASRCVTNREGQLTCDCKHNTAGRDCEKCKPFHFDVPWARATAQDAHECKPCNCNLHARRCRFNMELYKLSGRKSGGVCLKCRHNTAGRHCHYCREGYYRDSTKPITHRKACKPCECHPVGASGRTCNQTTGQCPCKDGVTGVTCNRCAKGYQQSRSTVAPCVRVPMNNMVPVASAYEVSKQQETTSDNCDDCRDEVNQLSLRKYCRRDFAIEANVVSRETIGDWIRFTIQIIEIYKHTVTKLRRGSESLWVPLADLACKCPKIKIKENYIIIGIEEREAEPRGLIADRQSLVVEWSEEWDRKIRRYQRKQRSGICSED</sequence>
<evidence type="ECO:0000313" key="16">
    <source>
        <dbReference type="Proteomes" id="UP000015104"/>
    </source>
</evidence>
<dbReference type="SMART" id="SM00136">
    <property type="entry name" value="LamNT"/>
    <property type="match status" value="1"/>
</dbReference>
<dbReference type="GO" id="GO:0044295">
    <property type="term" value="C:axonal growth cone"/>
    <property type="evidence" value="ECO:0007669"/>
    <property type="project" value="UniProtKB-ARBA"/>
</dbReference>
<dbReference type="AlphaFoldDB" id="T1K3U5"/>
<dbReference type="InterPro" id="IPR002049">
    <property type="entry name" value="LE_dom"/>
</dbReference>
<gene>
    <name evidence="15" type="primary">107360446</name>
</gene>
<dbReference type="Gene3D" id="2.60.120.260">
    <property type="entry name" value="Galactose-binding domain-like"/>
    <property type="match status" value="2"/>
</dbReference>
<dbReference type="CDD" id="cd03579">
    <property type="entry name" value="NTR_netrin-1_like"/>
    <property type="match status" value="1"/>
</dbReference>
<dbReference type="CDD" id="cd00055">
    <property type="entry name" value="EGF_Lam"/>
    <property type="match status" value="3"/>
</dbReference>
<evidence type="ECO:0000256" key="11">
    <source>
        <dbReference type="SAM" id="SignalP"/>
    </source>
</evidence>
<accession>T1K3U5</accession>
<evidence type="ECO:0000259" key="14">
    <source>
        <dbReference type="PROSITE" id="PS51117"/>
    </source>
</evidence>
<feature type="compositionally biased region" description="Acidic residues" evidence="10">
    <location>
        <begin position="227"/>
        <end position="237"/>
    </location>
</feature>
<dbReference type="SMART" id="SM00643">
    <property type="entry name" value="C345C"/>
    <property type="match status" value="1"/>
</dbReference>
<dbReference type="InterPro" id="IPR008211">
    <property type="entry name" value="Laminin_N"/>
</dbReference>
<evidence type="ECO:0000256" key="2">
    <source>
        <dbReference type="ARBA" id="ARBA00015919"/>
    </source>
</evidence>
<dbReference type="PROSITE" id="PS51117">
    <property type="entry name" value="LAMININ_NTER"/>
    <property type="match status" value="1"/>
</dbReference>
<feature type="disulfide bond" evidence="9">
    <location>
        <begin position="436"/>
        <end position="453"/>
    </location>
</feature>
<dbReference type="PANTHER" id="PTHR10574:SF365">
    <property type="entry name" value="NETRIN-A-RELATED"/>
    <property type="match status" value="1"/>
</dbReference>
<evidence type="ECO:0000256" key="4">
    <source>
        <dbReference type="ARBA" id="ARBA00022729"/>
    </source>
</evidence>
<dbReference type="InterPro" id="IPR056863">
    <property type="entry name" value="LMN_ATRN_NET-like_EGF"/>
</dbReference>
<evidence type="ECO:0000256" key="9">
    <source>
        <dbReference type="PROSITE-ProRule" id="PRU00460"/>
    </source>
</evidence>
<dbReference type="InterPro" id="IPR008993">
    <property type="entry name" value="TIMP-like_OB-fold"/>
</dbReference>
<dbReference type="Pfam" id="PF01759">
    <property type="entry name" value="NTR"/>
    <property type="match status" value="1"/>
</dbReference>
<evidence type="ECO:0000256" key="10">
    <source>
        <dbReference type="SAM" id="MobiDB-lite"/>
    </source>
</evidence>
<dbReference type="Pfam" id="PF00053">
    <property type="entry name" value="EGF_laminin"/>
    <property type="match status" value="1"/>
</dbReference>
<dbReference type="Pfam" id="PF00055">
    <property type="entry name" value="Laminin_N"/>
    <property type="match status" value="1"/>
</dbReference>
<evidence type="ECO:0000259" key="13">
    <source>
        <dbReference type="PROSITE" id="PS50189"/>
    </source>
</evidence>
<feature type="chain" id="PRO_5004580267" description="Netrin-1" evidence="11">
    <location>
        <begin position="26"/>
        <end position="638"/>
    </location>
</feature>
<feature type="disulfide bond" evidence="9">
    <location>
        <begin position="455"/>
        <end position="464"/>
    </location>
</feature>
<dbReference type="GO" id="GO:0070983">
    <property type="term" value="P:dendrite guidance"/>
    <property type="evidence" value="ECO:0007669"/>
    <property type="project" value="UniProtKB-ARBA"/>
</dbReference>
<dbReference type="PROSITE" id="PS50027">
    <property type="entry name" value="EGF_LAM_2"/>
    <property type="match status" value="2"/>
</dbReference>
<dbReference type="Gene3D" id="2.40.50.120">
    <property type="match status" value="1"/>
</dbReference>
<dbReference type="InterPro" id="IPR018933">
    <property type="entry name" value="Netrin_module_non-TIMP"/>
</dbReference>
<feature type="compositionally biased region" description="Low complexity" evidence="10">
    <location>
        <begin position="249"/>
        <end position="267"/>
    </location>
</feature>
<feature type="disulfide bond" evidence="9">
    <location>
        <begin position="434"/>
        <end position="446"/>
    </location>
</feature>
<dbReference type="GO" id="GO:0005576">
    <property type="term" value="C:extracellular region"/>
    <property type="evidence" value="ECO:0007669"/>
    <property type="project" value="UniProtKB-SubCell"/>
</dbReference>
<keyword evidence="5" id="KW-0677">Repeat</keyword>
<protein>
    <recommendedName>
        <fullName evidence="2">Netrin-1</fullName>
    </recommendedName>
</protein>
<reference evidence="15" key="2">
    <citation type="submission" date="2015-06" db="UniProtKB">
        <authorList>
            <consortium name="EnsemblMetazoa"/>
        </authorList>
    </citation>
    <scope>IDENTIFICATION</scope>
</reference>
<evidence type="ECO:0000256" key="6">
    <source>
        <dbReference type="ARBA" id="ARBA00023157"/>
    </source>
</evidence>
<dbReference type="Pfam" id="PF24973">
    <property type="entry name" value="EGF_LMN_ATRN"/>
    <property type="match status" value="2"/>
</dbReference>
<dbReference type="FunFam" id="2.10.25.10:FF:000081">
    <property type="entry name" value="Netrin 1"/>
    <property type="match status" value="1"/>
</dbReference>
<organism evidence="15 16">
    <name type="scientific">Tetranychus urticae</name>
    <name type="common">Two-spotted spider mite</name>
    <dbReference type="NCBI Taxonomy" id="32264"/>
    <lineage>
        <taxon>Eukaryota</taxon>
        <taxon>Metazoa</taxon>
        <taxon>Ecdysozoa</taxon>
        <taxon>Arthropoda</taxon>
        <taxon>Chelicerata</taxon>
        <taxon>Arachnida</taxon>
        <taxon>Acari</taxon>
        <taxon>Acariformes</taxon>
        <taxon>Trombidiformes</taxon>
        <taxon>Prostigmata</taxon>
        <taxon>Eleutherengona</taxon>
        <taxon>Raphignathae</taxon>
        <taxon>Tetranychoidea</taxon>
        <taxon>Tetranychidae</taxon>
        <taxon>Tetranychus</taxon>
    </lineage>
</organism>
<feature type="signal peptide" evidence="11">
    <location>
        <begin position="1"/>
        <end position="25"/>
    </location>
</feature>
<feature type="disulfide bond" evidence="9">
    <location>
        <begin position="336"/>
        <end position="345"/>
    </location>
</feature>
<proteinExistence type="predicted"/>
<dbReference type="KEGG" id="tut:107360446"/>
<keyword evidence="6 9" id="KW-1015">Disulfide bond</keyword>
<dbReference type="OrthoDB" id="5984158at2759"/>
<dbReference type="SUPFAM" id="SSF57196">
    <property type="entry name" value="EGF/Laminin"/>
    <property type="match status" value="3"/>
</dbReference>
<keyword evidence="16" id="KW-1185">Reference proteome</keyword>
<dbReference type="InterPro" id="IPR001134">
    <property type="entry name" value="Netrin_domain"/>
</dbReference>
<keyword evidence="4 11" id="KW-0732">Signal</keyword>
<feature type="disulfide bond" evidence="9">
    <location>
        <begin position="467"/>
        <end position="481"/>
    </location>
</feature>
<feature type="disulfide bond" evidence="9">
    <location>
        <begin position="317"/>
        <end position="334"/>
    </location>
</feature>
<dbReference type="InterPro" id="IPR008979">
    <property type="entry name" value="Galactose-bd-like_sf"/>
</dbReference>
<keyword evidence="3" id="KW-0964">Secreted</keyword>
<dbReference type="PROSITE" id="PS50189">
    <property type="entry name" value="NTR"/>
    <property type="match status" value="1"/>
</dbReference>
<evidence type="ECO:0000256" key="7">
    <source>
        <dbReference type="ARBA" id="ARBA00023180"/>
    </source>
</evidence>
<feature type="domain" description="NTR" evidence="13">
    <location>
        <begin position="509"/>
        <end position="635"/>
    </location>
</feature>
<evidence type="ECO:0000259" key="12">
    <source>
        <dbReference type="PROSITE" id="PS50027"/>
    </source>
</evidence>
<feature type="domain" description="Laminin EGF-like" evidence="12">
    <location>
        <begin position="315"/>
        <end position="370"/>
    </location>
</feature>
<dbReference type="FunFam" id="2.10.25.10:FF:000048">
    <property type="entry name" value="Netrin 3"/>
    <property type="match status" value="1"/>
</dbReference>
<dbReference type="GO" id="GO:0008045">
    <property type="term" value="P:motor neuron axon guidance"/>
    <property type="evidence" value="ECO:0007669"/>
    <property type="project" value="TreeGrafter"/>
</dbReference>
<dbReference type="SUPFAM" id="SSF49785">
    <property type="entry name" value="Galactose-binding domain-like"/>
    <property type="match status" value="1"/>
</dbReference>
<dbReference type="PANTHER" id="PTHR10574">
    <property type="entry name" value="NETRIN/LAMININ-RELATED"/>
    <property type="match status" value="1"/>
</dbReference>
<name>T1K3U5_TETUR</name>
<evidence type="ECO:0000256" key="5">
    <source>
        <dbReference type="ARBA" id="ARBA00022737"/>
    </source>
</evidence>
<dbReference type="GO" id="GO:0005604">
    <property type="term" value="C:basement membrane"/>
    <property type="evidence" value="ECO:0007669"/>
    <property type="project" value="TreeGrafter"/>
</dbReference>
<keyword evidence="8 9" id="KW-0424">Laminin EGF-like domain</keyword>
<feature type="domain" description="Laminin N-terminal" evidence="14">
    <location>
        <begin position="1"/>
        <end position="314"/>
    </location>
</feature>
<dbReference type="HOGENOM" id="CLU_018213_2_0_1"/>
<dbReference type="Gene3D" id="2.10.25.10">
    <property type="entry name" value="Laminin"/>
    <property type="match status" value="2"/>
</dbReference>
<feature type="region of interest" description="Disordered" evidence="10">
    <location>
        <begin position="221"/>
        <end position="267"/>
    </location>
</feature>
<evidence type="ECO:0000256" key="1">
    <source>
        <dbReference type="ARBA" id="ARBA00004613"/>
    </source>
</evidence>
<dbReference type="GO" id="GO:0009887">
    <property type="term" value="P:animal organ morphogenesis"/>
    <property type="evidence" value="ECO:0007669"/>
    <property type="project" value="TreeGrafter"/>
</dbReference>
<evidence type="ECO:0000313" key="15">
    <source>
        <dbReference type="EnsemblMetazoa" id="tetur05g00280.1"/>
    </source>
</evidence>
<comment type="subcellular location">
    <subcellularLocation>
        <location evidence="1">Secreted</location>
    </subcellularLocation>
</comment>
<dbReference type="GO" id="GO:2000289">
    <property type="term" value="P:regulation of photoreceptor cell axon guidance"/>
    <property type="evidence" value="ECO:0007669"/>
    <property type="project" value="UniProtKB-ARBA"/>
</dbReference>
<comment type="caution">
    <text evidence="9">Lacks conserved residue(s) required for the propagation of feature annotation.</text>
</comment>
<feature type="domain" description="Laminin EGF-like" evidence="12">
    <location>
        <begin position="434"/>
        <end position="483"/>
    </location>
</feature>
<reference evidence="16" key="1">
    <citation type="submission" date="2011-08" db="EMBL/GenBank/DDBJ databases">
        <authorList>
            <person name="Rombauts S."/>
        </authorList>
    </citation>
    <scope>NUCLEOTIDE SEQUENCE</scope>
    <source>
        <strain evidence="16">London</strain>
    </source>
</reference>
<dbReference type="eggNOG" id="KOG3512">
    <property type="taxonomic scope" value="Eukaryota"/>
</dbReference>
<keyword evidence="7" id="KW-0325">Glycoprotein</keyword>
<dbReference type="GO" id="GO:0009888">
    <property type="term" value="P:tissue development"/>
    <property type="evidence" value="ECO:0007669"/>
    <property type="project" value="TreeGrafter"/>
</dbReference>
<evidence type="ECO:0000256" key="3">
    <source>
        <dbReference type="ARBA" id="ARBA00022525"/>
    </source>
</evidence>
<dbReference type="GO" id="GO:0008347">
    <property type="term" value="P:glial cell migration"/>
    <property type="evidence" value="ECO:0007669"/>
    <property type="project" value="UniProtKB-ARBA"/>
</dbReference>
<evidence type="ECO:0000256" key="8">
    <source>
        <dbReference type="ARBA" id="ARBA00023292"/>
    </source>
</evidence>
<dbReference type="STRING" id="32264.T1K3U5"/>
<dbReference type="PROSITE" id="PS01248">
    <property type="entry name" value="EGF_LAM_1"/>
    <property type="match status" value="1"/>
</dbReference>
<dbReference type="OMA" id="FSQFSMR"/>
<dbReference type="EMBL" id="CAEY01001560">
    <property type="status" value="NOT_ANNOTATED_CDS"/>
    <property type="molecule type" value="Genomic_DNA"/>
</dbReference>
<dbReference type="SUPFAM" id="SSF50242">
    <property type="entry name" value="TIMP-like"/>
    <property type="match status" value="1"/>
</dbReference>
<dbReference type="Proteomes" id="UP000015104">
    <property type="component" value="Unassembled WGS sequence"/>
</dbReference>
<dbReference type="SMART" id="SM00180">
    <property type="entry name" value="EGF_Lam"/>
    <property type="match status" value="3"/>
</dbReference>